<proteinExistence type="predicted"/>
<evidence type="ECO:0000313" key="2">
    <source>
        <dbReference type="EMBL" id="KAG0152227.1"/>
    </source>
</evidence>
<keyword evidence="1" id="KW-0472">Membrane</keyword>
<dbReference type="EMBL" id="MU167209">
    <property type="protein sequence ID" value="KAG0152227.1"/>
    <property type="molecule type" value="Genomic_DNA"/>
</dbReference>
<organism evidence="2 3">
    <name type="scientific">Cronartium quercuum f. sp. fusiforme G11</name>
    <dbReference type="NCBI Taxonomy" id="708437"/>
    <lineage>
        <taxon>Eukaryota</taxon>
        <taxon>Fungi</taxon>
        <taxon>Dikarya</taxon>
        <taxon>Basidiomycota</taxon>
        <taxon>Pucciniomycotina</taxon>
        <taxon>Pucciniomycetes</taxon>
        <taxon>Pucciniales</taxon>
        <taxon>Coleosporiaceae</taxon>
        <taxon>Cronartium</taxon>
    </lineage>
</organism>
<dbReference type="AlphaFoldDB" id="A0A9P6TH85"/>
<protein>
    <submittedName>
        <fullName evidence="2">Uncharacterized protein</fullName>
    </submittedName>
</protein>
<reference evidence="2" key="1">
    <citation type="submission" date="2013-11" db="EMBL/GenBank/DDBJ databases">
        <title>Genome sequence of the fusiform rust pathogen reveals effectors for host alternation and coevolution with pine.</title>
        <authorList>
            <consortium name="DOE Joint Genome Institute"/>
            <person name="Smith K."/>
            <person name="Pendleton A."/>
            <person name="Kubisiak T."/>
            <person name="Anderson C."/>
            <person name="Salamov A."/>
            <person name="Aerts A."/>
            <person name="Riley R."/>
            <person name="Clum A."/>
            <person name="Lindquist E."/>
            <person name="Ence D."/>
            <person name="Campbell M."/>
            <person name="Kronenberg Z."/>
            <person name="Feau N."/>
            <person name="Dhillon B."/>
            <person name="Hamelin R."/>
            <person name="Burleigh J."/>
            <person name="Smith J."/>
            <person name="Yandell M."/>
            <person name="Nelson C."/>
            <person name="Grigoriev I."/>
            <person name="Davis J."/>
        </authorList>
    </citation>
    <scope>NUCLEOTIDE SEQUENCE</scope>
    <source>
        <strain evidence="2">G11</strain>
    </source>
</reference>
<sequence length="51" mass="6209">ITFYIYIFFFFLQVISLFGSSKYFKFQLDRFVRTPIYSPLIPVNQSFKNAR</sequence>
<keyword evidence="1" id="KW-1133">Transmembrane helix</keyword>
<name>A0A9P6TH85_9BASI</name>
<keyword evidence="3" id="KW-1185">Reference proteome</keyword>
<feature type="non-terminal residue" evidence="2">
    <location>
        <position position="1"/>
    </location>
</feature>
<keyword evidence="1" id="KW-0812">Transmembrane</keyword>
<gene>
    <name evidence="2" type="ORF">CROQUDRAFT_103197</name>
</gene>
<evidence type="ECO:0000256" key="1">
    <source>
        <dbReference type="SAM" id="Phobius"/>
    </source>
</evidence>
<feature type="transmembrane region" description="Helical" evidence="1">
    <location>
        <begin position="6"/>
        <end position="24"/>
    </location>
</feature>
<dbReference type="Proteomes" id="UP000886653">
    <property type="component" value="Unassembled WGS sequence"/>
</dbReference>
<accession>A0A9P6TH85</accession>
<evidence type="ECO:0000313" key="3">
    <source>
        <dbReference type="Proteomes" id="UP000886653"/>
    </source>
</evidence>
<comment type="caution">
    <text evidence="2">The sequence shown here is derived from an EMBL/GenBank/DDBJ whole genome shotgun (WGS) entry which is preliminary data.</text>
</comment>